<sequence>MSEITWDDFQKVELRVGTIIEASDFPAARKPAYILQVDFGDELGVKKSSAQITALYSKEDLIGKQVIAVVNFPPKQIGPIQSECLVTGFYNSEGQVVLAVPDQNLQNGARLA</sequence>
<dbReference type="SUPFAM" id="SSF50249">
    <property type="entry name" value="Nucleic acid-binding proteins"/>
    <property type="match status" value="1"/>
</dbReference>
<dbReference type="Gene3D" id="2.40.50.140">
    <property type="entry name" value="Nucleic acid-binding proteins"/>
    <property type="match status" value="1"/>
</dbReference>
<dbReference type="GO" id="GO:0000049">
    <property type="term" value="F:tRNA binding"/>
    <property type="evidence" value="ECO:0007669"/>
    <property type="project" value="UniProtKB-UniRule"/>
</dbReference>
<gene>
    <name evidence="1" type="ORF">QQ91_003710</name>
</gene>
<comment type="caution">
    <text evidence="1">The sequence shown here is derived from an EMBL/GenBank/DDBJ whole genome shotgun (WGS) entry which is preliminary data.</text>
</comment>
<dbReference type="NCBIfam" id="NF007494">
    <property type="entry name" value="PRK10089.1-3"/>
    <property type="match status" value="1"/>
</dbReference>
<dbReference type="Pfam" id="PF01588">
    <property type="entry name" value="tRNA_bind"/>
    <property type="match status" value="1"/>
</dbReference>
<dbReference type="PROSITE" id="PS50886">
    <property type="entry name" value="TRBD"/>
    <property type="match status" value="1"/>
</dbReference>
<dbReference type="PANTHER" id="PTHR11586:SF37">
    <property type="entry name" value="TRNA-BINDING DOMAIN-CONTAINING PROTEIN"/>
    <property type="match status" value="1"/>
</dbReference>
<dbReference type="EMBL" id="JTHE02000003">
    <property type="protein sequence ID" value="NEV66219.1"/>
    <property type="molecule type" value="Genomic_DNA"/>
</dbReference>
<reference evidence="1" key="1">
    <citation type="submission" date="2014-11" db="EMBL/GenBank/DDBJ databases">
        <authorList>
            <person name="Malar M.C."/>
            <person name="Sen D."/>
            <person name="Tripathy S."/>
        </authorList>
    </citation>
    <scope>NUCLEOTIDE SEQUENCE</scope>
    <source>
        <strain evidence="1">BDU141951</strain>
    </source>
</reference>
<name>A0A0C1YCM1_9CYAN</name>
<protein>
    <submittedName>
        <fullName evidence="1">tRNA-binding protein</fullName>
    </submittedName>
</protein>
<evidence type="ECO:0000313" key="1">
    <source>
        <dbReference type="EMBL" id="NEV66219.1"/>
    </source>
</evidence>
<dbReference type="InterPro" id="IPR008231">
    <property type="entry name" value="CsaA"/>
</dbReference>
<dbReference type="InterPro" id="IPR051270">
    <property type="entry name" value="Tyrosine-tRNA_ligase_regulator"/>
</dbReference>
<organism evidence="1">
    <name type="scientific">Lyngbya confervoides BDU141951</name>
    <dbReference type="NCBI Taxonomy" id="1574623"/>
    <lineage>
        <taxon>Bacteria</taxon>
        <taxon>Bacillati</taxon>
        <taxon>Cyanobacteriota</taxon>
        <taxon>Cyanophyceae</taxon>
        <taxon>Oscillatoriophycideae</taxon>
        <taxon>Oscillatoriales</taxon>
        <taxon>Microcoleaceae</taxon>
        <taxon>Lyngbya</taxon>
    </lineage>
</organism>
<proteinExistence type="predicted"/>
<reference evidence="1" key="3">
    <citation type="submission" date="2020-02" db="EMBL/GenBank/DDBJ databases">
        <authorList>
            <person name="Sarangi A.N."/>
            <person name="Ghosh S."/>
            <person name="Mukherjee M."/>
            <person name="Tripathy S."/>
        </authorList>
    </citation>
    <scope>NUCLEOTIDE SEQUENCE</scope>
    <source>
        <strain evidence="1">BDU141951</strain>
    </source>
</reference>
<dbReference type="AlphaFoldDB" id="A0A0C1YCM1"/>
<dbReference type="NCBIfam" id="NF007495">
    <property type="entry name" value="PRK10089.1-4"/>
    <property type="match status" value="1"/>
</dbReference>
<dbReference type="PANTHER" id="PTHR11586">
    <property type="entry name" value="TRNA-AMINOACYLATION COFACTOR ARC1 FAMILY MEMBER"/>
    <property type="match status" value="1"/>
</dbReference>
<dbReference type="NCBIfam" id="TIGR02222">
    <property type="entry name" value="chap_CsaA"/>
    <property type="match status" value="1"/>
</dbReference>
<dbReference type="InterPro" id="IPR002547">
    <property type="entry name" value="tRNA-bd_dom"/>
</dbReference>
<dbReference type="InterPro" id="IPR012340">
    <property type="entry name" value="NA-bd_OB-fold"/>
</dbReference>
<accession>A0A0C1YCM1</accession>
<dbReference type="CDD" id="cd02798">
    <property type="entry name" value="tRNA_bind_CsaA"/>
    <property type="match status" value="1"/>
</dbReference>
<dbReference type="NCBIfam" id="NF007493">
    <property type="entry name" value="PRK10089.1-2"/>
    <property type="match status" value="1"/>
</dbReference>
<reference evidence="1" key="2">
    <citation type="journal article" date="2015" name="Genome Announc.">
        <title>Draft Genome Sequence of Filamentous Marine Cyanobacterium Lyngbya confervoides Strain BDU141951.</title>
        <authorList>
            <person name="Chandrababunaidu M.M."/>
            <person name="Sen D."/>
            <person name="Tripathy S."/>
        </authorList>
    </citation>
    <scope>NUCLEOTIDE SEQUENCE</scope>
    <source>
        <strain evidence="1">BDU141951</strain>
    </source>
</reference>
<dbReference type="FunFam" id="2.40.50.140:FF:000165">
    <property type="entry name" value="Chaperone CsaA"/>
    <property type="match status" value="1"/>
</dbReference>